<dbReference type="VEuPathDB" id="FungiDB:SPRG_18990"/>
<dbReference type="RefSeq" id="XP_012195194.1">
    <property type="nucleotide sequence ID" value="XM_012339804.1"/>
</dbReference>
<sequence>MPRRTRLEKHHLIWLPAARRMQMLFAIVFFGRGALQRHPFRTCGHGRADARDRCASVNNDAQNVVGSVADDVNACREDGGRIVARRFVAHDAVAPACGDVFDAVGWHRHVVWQRRRTTIQQRARRVVNVERGAGAVAGHCLVAGQVGHGRVDGVDKARLRGLEDRPLVAARRAVGAVKECTVICLLGAMESKESRPRGGSAAQC</sequence>
<dbReference type="AlphaFoldDB" id="A0A067CUB9"/>
<evidence type="ECO:0000313" key="1">
    <source>
        <dbReference type="EMBL" id="KDO34103.1"/>
    </source>
</evidence>
<accession>A0A067CUB9</accession>
<organism evidence="1 2">
    <name type="scientific">Saprolegnia parasitica (strain CBS 223.65)</name>
    <dbReference type="NCBI Taxonomy" id="695850"/>
    <lineage>
        <taxon>Eukaryota</taxon>
        <taxon>Sar</taxon>
        <taxon>Stramenopiles</taxon>
        <taxon>Oomycota</taxon>
        <taxon>Saprolegniomycetes</taxon>
        <taxon>Saprolegniales</taxon>
        <taxon>Saprolegniaceae</taxon>
        <taxon>Saprolegnia</taxon>
    </lineage>
</organism>
<protein>
    <submittedName>
        <fullName evidence="1">Uncharacterized protein</fullName>
    </submittedName>
</protein>
<proteinExistence type="predicted"/>
<evidence type="ECO:0000313" key="2">
    <source>
        <dbReference type="Proteomes" id="UP000030745"/>
    </source>
</evidence>
<name>A0A067CUB9_SAPPC</name>
<dbReference type="KEGG" id="spar:SPRG_18990"/>
<dbReference type="EMBL" id="KK583191">
    <property type="protein sequence ID" value="KDO34103.1"/>
    <property type="molecule type" value="Genomic_DNA"/>
</dbReference>
<dbReference type="GeneID" id="24140443"/>
<gene>
    <name evidence="1" type="ORF">SPRG_18990</name>
</gene>
<reference evidence="1 2" key="1">
    <citation type="journal article" date="2013" name="PLoS Genet.">
        <title>Distinctive expansion of potential virulence genes in the genome of the oomycete fish pathogen Saprolegnia parasitica.</title>
        <authorList>
            <person name="Jiang R.H."/>
            <person name="de Bruijn I."/>
            <person name="Haas B.J."/>
            <person name="Belmonte R."/>
            <person name="Lobach L."/>
            <person name="Christie J."/>
            <person name="van den Ackerveken G."/>
            <person name="Bottin A."/>
            <person name="Bulone V."/>
            <person name="Diaz-Moreno S.M."/>
            <person name="Dumas B."/>
            <person name="Fan L."/>
            <person name="Gaulin E."/>
            <person name="Govers F."/>
            <person name="Grenville-Briggs L.J."/>
            <person name="Horner N.R."/>
            <person name="Levin J.Z."/>
            <person name="Mammella M."/>
            <person name="Meijer H.J."/>
            <person name="Morris P."/>
            <person name="Nusbaum C."/>
            <person name="Oome S."/>
            <person name="Phillips A.J."/>
            <person name="van Rooyen D."/>
            <person name="Rzeszutek E."/>
            <person name="Saraiva M."/>
            <person name="Secombes C.J."/>
            <person name="Seidl M.F."/>
            <person name="Snel B."/>
            <person name="Stassen J.H."/>
            <person name="Sykes S."/>
            <person name="Tripathy S."/>
            <person name="van den Berg H."/>
            <person name="Vega-Arreguin J.C."/>
            <person name="Wawra S."/>
            <person name="Young S.K."/>
            <person name="Zeng Q."/>
            <person name="Dieguez-Uribeondo J."/>
            <person name="Russ C."/>
            <person name="Tyler B.M."/>
            <person name="van West P."/>
        </authorList>
    </citation>
    <scope>NUCLEOTIDE SEQUENCE [LARGE SCALE GENOMIC DNA]</scope>
    <source>
        <strain evidence="1 2">CBS 223.65</strain>
    </source>
</reference>
<dbReference type="Proteomes" id="UP000030745">
    <property type="component" value="Unassembled WGS sequence"/>
</dbReference>
<keyword evidence="2" id="KW-1185">Reference proteome</keyword>